<dbReference type="EnsemblMetazoa" id="G34779.1">
    <property type="protein sequence ID" value="G34779.1:cds"/>
    <property type="gene ID" value="G34779"/>
</dbReference>
<evidence type="ECO:0000313" key="2">
    <source>
        <dbReference type="EnsemblMetazoa" id="G34779.1:cds"/>
    </source>
</evidence>
<feature type="signal peptide" evidence="1">
    <location>
        <begin position="1"/>
        <end position="18"/>
    </location>
</feature>
<dbReference type="Gene3D" id="3.10.100.10">
    <property type="entry name" value="Mannose-Binding Protein A, subunit A"/>
    <property type="match status" value="1"/>
</dbReference>
<protein>
    <recommendedName>
        <fullName evidence="4">C-type lectin domain-containing protein</fullName>
    </recommendedName>
</protein>
<proteinExistence type="predicted"/>
<name>A0A8W8MRV9_MAGGI</name>
<evidence type="ECO:0008006" key="4">
    <source>
        <dbReference type="Google" id="ProtNLM"/>
    </source>
</evidence>
<dbReference type="Proteomes" id="UP000005408">
    <property type="component" value="Unassembled WGS sequence"/>
</dbReference>
<dbReference type="OrthoDB" id="6133475at2759"/>
<dbReference type="SUPFAM" id="SSF56436">
    <property type="entry name" value="C-type lectin-like"/>
    <property type="match status" value="1"/>
</dbReference>
<keyword evidence="3" id="KW-1185">Reference proteome</keyword>
<dbReference type="PANTHER" id="PTHR45710:SF26">
    <property type="entry name" value="RH26557P"/>
    <property type="match status" value="1"/>
</dbReference>
<dbReference type="CDD" id="cd00037">
    <property type="entry name" value="CLECT"/>
    <property type="match status" value="1"/>
</dbReference>
<organism evidence="2 3">
    <name type="scientific">Magallana gigas</name>
    <name type="common">Pacific oyster</name>
    <name type="synonym">Crassostrea gigas</name>
    <dbReference type="NCBI Taxonomy" id="29159"/>
    <lineage>
        <taxon>Eukaryota</taxon>
        <taxon>Metazoa</taxon>
        <taxon>Spiralia</taxon>
        <taxon>Lophotrochozoa</taxon>
        <taxon>Mollusca</taxon>
        <taxon>Bivalvia</taxon>
        <taxon>Autobranchia</taxon>
        <taxon>Pteriomorphia</taxon>
        <taxon>Ostreida</taxon>
        <taxon>Ostreoidea</taxon>
        <taxon>Ostreidae</taxon>
        <taxon>Magallana</taxon>
    </lineage>
</organism>
<dbReference type="InterPro" id="IPR016186">
    <property type="entry name" value="C-type_lectin-like/link_sf"/>
</dbReference>
<reference evidence="2" key="1">
    <citation type="submission" date="2022-08" db="UniProtKB">
        <authorList>
            <consortium name="EnsemblMetazoa"/>
        </authorList>
    </citation>
    <scope>IDENTIFICATION</scope>
    <source>
        <strain evidence="2">05x7-T-G4-1.051#20</strain>
    </source>
</reference>
<accession>A0A8W8MRV9</accession>
<sequence length="165" mass="18784">MRSLEFSICCAFLTLVFGSSVSYAATYKEDDALVKNISDLHFQLFSSIQKKTKMIKTAVFETQCSGSGCTFNGCESSGSETCDGQMLTKLNRIQSSINNVWKRKPKTMVCKKGWKRYNGHCYFLFSGKMNWFQAQIFCRNQGTTLLQINDASENKWLIKNFPNGR</sequence>
<dbReference type="OMA" id="RIELFIC"/>
<keyword evidence="1" id="KW-0732">Signal</keyword>
<dbReference type="PANTHER" id="PTHR45710">
    <property type="entry name" value="C-TYPE LECTIN DOMAIN-CONTAINING PROTEIN 180"/>
    <property type="match status" value="1"/>
</dbReference>
<dbReference type="AlphaFoldDB" id="A0A8W8MRV9"/>
<evidence type="ECO:0000313" key="3">
    <source>
        <dbReference type="Proteomes" id="UP000005408"/>
    </source>
</evidence>
<feature type="chain" id="PRO_5036447524" description="C-type lectin domain-containing protein" evidence="1">
    <location>
        <begin position="19"/>
        <end position="165"/>
    </location>
</feature>
<dbReference type="InterPro" id="IPR050828">
    <property type="entry name" value="C-type_lectin/matrix_domain"/>
</dbReference>
<dbReference type="InterPro" id="IPR016187">
    <property type="entry name" value="CTDL_fold"/>
</dbReference>
<evidence type="ECO:0000256" key="1">
    <source>
        <dbReference type="SAM" id="SignalP"/>
    </source>
</evidence>